<dbReference type="Pfam" id="PF00083">
    <property type="entry name" value="Sugar_tr"/>
    <property type="match status" value="1"/>
</dbReference>
<dbReference type="InterPro" id="IPR011701">
    <property type="entry name" value="MFS"/>
</dbReference>
<comment type="caution">
    <text evidence="9">The sequence shown here is derived from an EMBL/GenBank/DDBJ whole genome shotgun (WGS) entry which is preliminary data.</text>
</comment>
<reference evidence="10" key="1">
    <citation type="journal article" date="2019" name="Int. J. Syst. Evol. Microbiol.">
        <title>The Global Catalogue of Microorganisms (GCM) 10K type strain sequencing project: providing services to taxonomists for standard genome sequencing and annotation.</title>
        <authorList>
            <consortium name="The Broad Institute Genomics Platform"/>
            <consortium name="The Broad Institute Genome Sequencing Center for Infectious Disease"/>
            <person name="Wu L."/>
            <person name="Ma J."/>
        </authorList>
    </citation>
    <scope>NUCLEOTIDE SEQUENCE [LARGE SCALE GENOMIC DNA]</scope>
    <source>
        <strain evidence="10">JCM 17130</strain>
    </source>
</reference>
<dbReference type="InterPro" id="IPR005829">
    <property type="entry name" value="Sugar_transporter_CS"/>
</dbReference>
<comment type="subcellular location">
    <subcellularLocation>
        <location evidence="1">Cell membrane</location>
        <topology evidence="1">Multi-pass membrane protein</topology>
    </subcellularLocation>
</comment>
<feature type="transmembrane region" description="Helical" evidence="7">
    <location>
        <begin position="193"/>
        <end position="212"/>
    </location>
</feature>
<keyword evidence="5 7" id="KW-1133">Transmembrane helix</keyword>
<keyword evidence="6 7" id="KW-0472">Membrane</keyword>
<accession>A0ABW4L6T8</accession>
<proteinExistence type="predicted"/>
<dbReference type="Proteomes" id="UP001597277">
    <property type="component" value="Unassembled WGS sequence"/>
</dbReference>
<dbReference type="CDD" id="cd17369">
    <property type="entry name" value="MFS_ShiA_like"/>
    <property type="match status" value="1"/>
</dbReference>
<feature type="transmembrane region" description="Helical" evidence="7">
    <location>
        <begin position="315"/>
        <end position="331"/>
    </location>
</feature>
<name>A0ABW4L6T8_9MICO</name>
<dbReference type="PANTHER" id="PTHR43045">
    <property type="entry name" value="SHIKIMATE TRANSPORTER"/>
    <property type="match status" value="1"/>
</dbReference>
<feature type="transmembrane region" description="Helical" evidence="7">
    <location>
        <begin position="54"/>
        <end position="77"/>
    </location>
</feature>
<dbReference type="RefSeq" id="WP_388006541.1">
    <property type="nucleotide sequence ID" value="NZ_JBHUEE010000005.1"/>
</dbReference>
<evidence type="ECO:0000256" key="3">
    <source>
        <dbReference type="ARBA" id="ARBA00022475"/>
    </source>
</evidence>
<keyword evidence="3" id="KW-1003">Cell membrane</keyword>
<dbReference type="InterPro" id="IPR005828">
    <property type="entry name" value="MFS_sugar_transport-like"/>
</dbReference>
<feature type="transmembrane region" description="Helical" evidence="7">
    <location>
        <begin position="161"/>
        <end position="181"/>
    </location>
</feature>
<evidence type="ECO:0000256" key="1">
    <source>
        <dbReference type="ARBA" id="ARBA00004651"/>
    </source>
</evidence>
<protein>
    <submittedName>
        <fullName evidence="9">MFS transporter</fullName>
    </submittedName>
</protein>
<feature type="transmembrane region" description="Helical" evidence="7">
    <location>
        <begin position="116"/>
        <end position="141"/>
    </location>
</feature>
<evidence type="ECO:0000313" key="10">
    <source>
        <dbReference type="Proteomes" id="UP001597277"/>
    </source>
</evidence>
<evidence type="ECO:0000256" key="6">
    <source>
        <dbReference type="ARBA" id="ARBA00023136"/>
    </source>
</evidence>
<evidence type="ECO:0000256" key="7">
    <source>
        <dbReference type="SAM" id="Phobius"/>
    </source>
</evidence>
<organism evidence="9 10">
    <name type="scientific">Georgenia deserti</name>
    <dbReference type="NCBI Taxonomy" id="2093781"/>
    <lineage>
        <taxon>Bacteria</taxon>
        <taxon>Bacillati</taxon>
        <taxon>Actinomycetota</taxon>
        <taxon>Actinomycetes</taxon>
        <taxon>Micrococcales</taxon>
        <taxon>Bogoriellaceae</taxon>
        <taxon>Georgenia</taxon>
    </lineage>
</organism>
<dbReference type="PANTHER" id="PTHR43045:SF1">
    <property type="entry name" value="SHIKIMATE TRANSPORTER"/>
    <property type="match status" value="1"/>
</dbReference>
<feature type="transmembrane region" description="Helical" evidence="7">
    <location>
        <begin position="89"/>
        <end position="110"/>
    </location>
</feature>
<dbReference type="PROSITE" id="PS00216">
    <property type="entry name" value="SUGAR_TRANSPORT_1"/>
    <property type="match status" value="1"/>
</dbReference>
<evidence type="ECO:0000256" key="5">
    <source>
        <dbReference type="ARBA" id="ARBA00022989"/>
    </source>
</evidence>
<feature type="transmembrane region" description="Helical" evidence="7">
    <location>
        <begin position="285"/>
        <end position="306"/>
    </location>
</feature>
<feature type="domain" description="Major facilitator superfamily (MFS) profile" evidence="8">
    <location>
        <begin position="16"/>
        <end position="430"/>
    </location>
</feature>
<evidence type="ECO:0000256" key="4">
    <source>
        <dbReference type="ARBA" id="ARBA00022692"/>
    </source>
</evidence>
<keyword evidence="10" id="KW-1185">Reference proteome</keyword>
<evidence type="ECO:0000313" key="9">
    <source>
        <dbReference type="EMBL" id="MFD1718375.1"/>
    </source>
</evidence>
<gene>
    <name evidence="9" type="ORF">ACFSE6_11050</name>
</gene>
<keyword evidence="2" id="KW-0813">Transport</keyword>
<evidence type="ECO:0000256" key="2">
    <source>
        <dbReference type="ARBA" id="ARBA00022448"/>
    </source>
</evidence>
<dbReference type="Gene3D" id="1.20.1250.20">
    <property type="entry name" value="MFS general substrate transporter like domains"/>
    <property type="match status" value="1"/>
</dbReference>
<evidence type="ECO:0000259" key="8">
    <source>
        <dbReference type="PROSITE" id="PS50850"/>
    </source>
</evidence>
<feature type="transmembrane region" description="Helical" evidence="7">
    <location>
        <begin position="378"/>
        <end position="399"/>
    </location>
</feature>
<feature type="transmembrane region" description="Helical" evidence="7">
    <location>
        <begin position="405"/>
        <end position="426"/>
    </location>
</feature>
<dbReference type="EMBL" id="JBHUEE010000005">
    <property type="protein sequence ID" value="MFD1718375.1"/>
    <property type="molecule type" value="Genomic_DNA"/>
</dbReference>
<dbReference type="Pfam" id="PF07690">
    <property type="entry name" value="MFS_1"/>
    <property type="match status" value="1"/>
</dbReference>
<dbReference type="InterPro" id="IPR036259">
    <property type="entry name" value="MFS_trans_sf"/>
</dbReference>
<feature type="transmembrane region" description="Helical" evidence="7">
    <location>
        <begin position="241"/>
        <end position="265"/>
    </location>
</feature>
<keyword evidence="4 7" id="KW-0812">Transmembrane</keyword>
<sequence>MSTTTPASTAADRRKVVAATIIGTTIEWYDFFIYAFAANLVFAPLFFSPAGESMAMILSLLSIGLSFLFRPLGAFLAGHFGDKIGRRPMLVLTLLLMGGATTLVGVLPTYASVGVIAPVVLMLLRILQGISAGGEWGGAVLMSVEHAPTGKRGRFGMSPQLGVPIGMIVASGILALMRAIAPGEEFLSWGWRVPFLLSFVLIIVGYVVRRTVDESPVFREIREHQEQQSAPIRQLFARHGLLVVLAALLFAGNNALGYMTTGGFIQGLASRPVDEGGYGFDPVGVQLAILLSAAVWLVSTAVGGWISDVIGRKRTYMIGWVLLFAAAIPLFELVKLGVGGIALGASFMAVGLGLTYGPQAAWYAEMFPASIRYSGVSISYAIGAIVGGAFANVIAQALLQAFGTTWAIVPYLVLMVLVAVAATAGLKDRRDIPLDIDFERSGGWSSWRPDTARDRQG</sequence>
<dbReference type="InterPro" id="IPR020846">
    <property type="entry name" value="MFS_dom"/>
</dbReference>
<dbReference type="PROSITE" id="PS50850">
    <property type="entry name" value="MFS"/>
    <property type="match status" value="1"/>
</dbReference>
<dbReference type="SUPFAM" id="SSF103473">
    <property type="entry name" value="MFS general substrate transporter"/>
    <property type="match status" value="1"/>
</dbReference>
<feature type="transmembrane region" description="Helical" evidence="7">
    <location>
        <begin position="337"/>
        <end position="357"/>
    </location>
</feature>